<dbReference type="PRINTS" id="PR00344">
    <property type="entry name" value="BCTRLSENSOR"/>
</dbReference>
<keyword evidence="11 12" id="KW-0472">Membrane</keyword>
<feature type="domain" description="PAS" evidence="14">
    <location>
        <begin position="537"/>
        <end position="590"/>
    </location>
</feature>
<dbReference type="Pfam" id="PF02518">
    <property type="entry name" value="HATPase_c"/>
    <property type="match status" value="1"/>
</dbReference>
<proteinExistence type="predicted"/>
<dbReference type="EMBL" id="RKHO01000001">
    <property type="protein sequence ID" value="ROR92000.1"/>
    <property type="molecule type" value="Genomic_DNA"/>
</dbReference>
<dbReference type="InterPro" id="IPR035965">
    <property type="entry name" value="PAS-like_dom_sf"/>
</dbReference>
<dbReference type="GO" id="GO:0005886">
    <property type="term" value="C:plasma membrane"/>
    <property type="evidence" value="ECO:0007669"/>
    <property type="project" value="UniProtKB-SubCell"/>
</dbReference>
<evidence type="ECO:0000256" key="12">
    <source>
        <dbReference type="SAM" id="Phobius"/>
    </source>
</evidence>
<dbReference type="GO" id="GO:0000155">
    <property type="term" value="F:phosphorelay sensor kinase activity"/>
    <property type="evidence" value="ECO:0007669"/>
    <property type="project" value="InterPro"/>
</dbReference>
<dbReference type="InterPro" id="IPR036097">
    <property type="entry name" value="HisK_dim/P_sf"/>
</dbReference>
<feature type="transmembrane region" description="Helical" evidence="12">
    <location>
        <begin position="260"/>
        <end position="280"/>
    </location>
</feature>
<feature type="domain" description="Histidine kinase" evidence="13">
    <location>
        <begin position="694"/>
        <end position="915"/>
    </location>
</feature>
<evidence type="ECO:0000259" key="15">
    <source>
        <dbReference type="PROSITE" id="PS50113"/>
    </source>
</evidence>
<evidence type="ECO:0000256" key="11">
    <source>
        <dbReference type="ARBA" id="ARBA00023136"/>
    </source>
</evidence>
<dbReference type="PANTHER" id="PTHR43047">
    <property type="entry name" value="TWO-COMPONENT HISTIDINE PROTEIN KINASE"/>
    <property type="match status" value="1"/>
</dbReference>
<evidence type="ECO:0000256" key="7">
    <source>
        <dbReference type="ARBA" id="ARBA00022692"/>
    </source>
</evidence>
<dbReference type="FunFam" id="3.30.565.10:FF:000006">
    <property type="entry name" value="Sensor histidine kinase WalK"/>
    <property type="match status" value="1"/>
</dbReference>
<dbReference type="SUPFAM" id="SSF55785">
    <property type="entry name" value="PYP-like sensor domain (PAS domain)"/>
    <property type="match status" value="3"/>
</dbReference>
<dbReference type="SMART" id="SM00387">
    <property type="entry name" value="HATPase_c"/>
    <property type="match status" value="1"/>
</dbReference>
<evidence type="ECO:0000259" key="14">
    <source>
        <dbReference type="PROSITE" id="PS50112"/>
    </source>
</evidence>
<keyword evidence="8" id="KW-0418">Kinase</keyword>
<feature type="transmembrane region" description="Helical" evidence="12">
    <location>
        <begin position="82"/>
        <end position="104"/>
    </location>
</feature>
<dbReference type="Gene3D" id="3.30.450.20">
    <property type="entry name" value="PAS domain"/>
    <property type="match status" value="3"/>
</dbReference>
<dbReference type="Proteomes" id="UP000281738">
    <property type="component" value="Unassembled WGS sequence"/>
</dbReference>
<dbReference type="InterPro" id="IPR036890">
    <property type="entry name" value="HATPase_C_sf"/>
</dbReference>
<dbReference type="PROSITE" id="PS50113">
    <property type="entry name" value="PAC"/>
    <property type="match status" value="1"/>
</dbReference>
<dbReference type="Gene3D" id="1.10.287.130">
    <property type="match status" value="1"/>
</dbReference>
<feature type="transmembrane region" description="Helical" evidence="12">
    <location>
        <begin position="60"/>
        <end position="76"/>
    </location>
</feature>
<dbReference type="EC" id="2.7.13.3" evidence="3"/>
<dbReference type="InterPro" id="IPR003661">
    <property type="entry name" value="HisK_dim/P_dom"/>
</dbReference>
<evidence type="ECO:0000256" key="4">
    <source>
        <dbReference type="ARBA" id="ARBA00022475"/>
    </source>
</evidence>
<dbReference type="SUPFAM" id="SSF55874">
    <property type="entry name" value="ATPase domain of HSP90 chaperone/DNA topoisomerase II/histidine kinase"/>
    <property type="match status" value="1"/>
</dbReference>
<sequence>MPTETTRRRLLLAGLVAAAYASGVGALLAASSLDVTVSWWPAAGFGLLALLACQPRERPWTALLLLVAWAAANLTAGRPPLLSVLFALGNTAEAVVVLVLLLRWTGGRLRRLVDTWLLVVASAAGAVVAAAVVAVGYTVGLDRPFGPTALVIGPAHLASLVLLGPLGMLGDVRRGTAGRRGEVALHTGLLLLVAALAFGPGGDLLPGLGLLPLPLLVWAAARFEVRTVVLQLVGLAVVVSVGTAAGWGPFPVLGAANATTAGLVSQVYLICAALIALPLVQAMREREQALTRTAASERVFRRSFTESRVPVLLVHRRQGRLWVAEANPATARLLGRPAHELVGRGVEELLTSPGLDLDGAGGSSGAEGWSGDMGVVGQPRTRLEGILSLLDTAGEQASYSLHLIDLTQPLELQERLRAERTYTRAVIDTASSLIVVTDEHGTVIAANPATSQMTGYSAEDLVGRPIWETLVPAHQRLRFSELVAHLPSLPRSGETTVMTRDGEHRSVVFSNAVHTNGPGEPVTLVFSATDVTDARESAGLVRHLLRSATTMAFVGTDLDGRITLFNPGAERLLGLPAARAEGRLLTDFLQRVEAADADAPLTLTDLLAGGGSELAPETRDWLLLADGRSPLRISMTSNPVTTGRGTVFAYLFVAHDVTDTRRSQEILVNALRRERQVVARLRELDHAKDDFVSTVSHELRTPMSSIIGSAEMLLDGLVGDLDPAQQQLVEVVERNGARLLSLADDLLLLATSDAGGRTEQTQDLDLRDVVRESIASVDSALAGRRLETCWDLPDQPVPVSGEPSHLERAFTNLLTNAVKFTPDGGQVALRLRQAPEHRTALVEVTDTGLGIDAAELDQVFDRFYRSATVQEQAIQGTGLGLAIVRTIVEAHDGRIDVASTPGQGSTFGVTLPLRRTPSVRPG</sequence>
<evidence type="ECO:0000256" key="8">
    <source>
        <dbReference type="ARBA" id="ARBA00022777"/>
    </source>
</evidence>
<feature type="domain" description="PAS" evidence="14">
    <location>
        <begin position="419"/>
        <end position="472"/>
    </location>
</feature>
<evidence type="ECO:0000259" key="13">
    <source>
        <dbReference type="PROSITE" id="PS50109"/>
    </source>
</evidence>
<keyword evidence="4" id="KW-1003">Cell membrane</keyword>
<evidence type="ECO:0000256" key="2">
    <source>
        <dbReference type="ARBA" id="ARBA00004651"/>
    </source>
</evidence>
<dbReference type="InterPro" id="IPR000700">
    <property type="entry name" value="PAS-assoc_C"/>
</dbReference>
<dbReference type="InterPro" id="IPR003594">
    <property type="entry name" value="HATPase_dom"/>
</dbReference>
<accession>A0A3N2CWT3</accession>
<reference evidence="16 17" key="1">
    <citation type="submission" date="2018-11" db="EMBL/GenBank/DDBJ databases">
        <title>Sequencing the genomes of 1000 actinobacteria strains.</title>
        <authorList>
            <person name="Klenk H.-P."/>
        </authorList>
    </citation>
    <scope>NUCLEOTIDE SEQUENCE [LARGE SCALE GENOMIC DNA]</scope>
    <source>
        <strain evidence="16 17">DSM 12652</strain>
    </source>
</reference>
<dbReference type="PANTHER" id="PTHR43047:SF72">
    <property type="entry name" value="OSMOSENSING HISTIDINE PROTEIN KINASE SLN1"/>
    <property type="match status" value="1"/>
</dbReference>
<dbReference type="GO" id="GO:0006355">
    <property type="term" value="P:regulation of DNA-templated transcription"/>
    <property type="evidence" value="ECO:0007669"/>
    <property type="project" value="InterPro"/>
</dbReference>
<keyword evidence="10" id="KW-0902">Two-component regulatory system</keyword>
<dbReference type="InterPro" id="IPR004358">
    <property type="entry name" value="Sig_transdc_His_kin-like_C"/>
</dbReference>
<protein>
    <recommendedName>
        <fullName evidence="3">histidine kinase</fullName>
        <ecNumber evidence="3">2.7.13.3</ecNumber>
    </recommendedName>
</protein>
<dbReference type="Pfam" id="PF05231">
    <property type="entry name" value="MASE1"/>
    <property type="match status" value="1"/>
</dbReference>
<comment type="caution">
    <text evidence="16">The sequence shown here is derived from an EMBL/GenBank/DDBJ whole genome shotgun (WGS) entry which is preliminary data.</text>
</comment>
<dbReference type="CDD" id="cd00082">
    <property type="entry name" value="HisKA"/>
    <property type="match status" value="1"/>
</dbReference>
<dbReference type="SMART" id="SM00091">
    <property type="entry name" value="PAS"/>
    <property type="match status" value="3"/>
</dbReference>
<dbReference type="Pfam" id="PF00989">
    <property type="entry name" value="PAS"/>
    <property type="match status" value="1"/>
</dbReference>
<feature type="transmembrane region" description="Helical" evidence="12">
    <location>
        <begin position="149"/>
        <end position="169"/>
    </location>
</feature>
<comment type="subcellular location">
    <subcellularLocation>
        <location evidence="2">Cell membrane</location>
        <topology evidence="2">Multi-pass membrane protein</topology>
    </subcellularLocation>
</comment>
<evidence type="ECO:0000256" key="9">
    <source>
        <dbReference type="ARBA" id="ARBA00022989"/>
    </source>
</evidence>
<dbReference type="Pfam" id="PF13426">
    <property type="entry name" value="PAS_9"/>
    <property type="match status" value="1"/>
</dbReference>
<comment type="catalytic activity">
    <reaction evidence="1">
        <text>ATP + protein L-histidine = ADP + protein N-phospho-L-histidine.</text>
        <dbReference type="EC" id="2.7.13.3"/>
    </reaction>
</comment>
<feature type="domain" description="PAC" evidence="15">
    <location>
        <begin position="617"/>
        <end position="669"/>
    </location>
</feature>
<keyword evidence="9 12" id="KW-1133">Transmembrane helix</keyword>
<feature type="transmembrane region" description="Helical" evidence="12">
    <location>
        <begin position="228"/>
        <end position="248"/>
    </location>
</feature>
<dbReference type="InterPro" id="IPR000014">
    <property type="entry name" value="PAS"/>
</dbReference>
<dbReference type="SMART" id="SM00388">
    <property type="entry name" value="HisKA"/>
    <property type="match status" value="1"/>
</dbReference>
<evidence type="ECO:0000313" key="16">
    <source>
        <dbReference type="EMBL" id="ROR92000.1"/>
    </source>
</evidence>
<dbReference type="NCBIfam" id="TIGR00229">
    <property type="entry name" value="sensory_box"/>
    <property type="match status" value="2"/>
</dbReference>
<dbReference type="PROSITE" id="PS50112">
    <property type="entry name" value="PAS"/>
    <property type="match status" value="2"/>
</dbReference>
<dbReference type="InterPro" id="IPR013767">
    <property type="entry name" value="PAS_fold"/>
</dbReference>
<keyword evidence="5" id="KW-0597">Phosphoprotein</keyword>
<dbReference type="Pfam" id="PF00512">
    <property type="entry name" value="HisKA"/>
    <property type="match status" value="1"/>
</dbReference>
<evidence type="ECO:0000256" key="10">
    <source>
        <dbReference type="ARBA" id="ARBA00023012"/>
    </source>
</evidence>
<dbReference type="CDD" id="cd00130">
    <property type="entry name" value="PAS"/>
    <property type="match status" value="2"/>
</dbReference>
<evidence type="ECO:0000256" key="5">
    <source>
        <dbReference type="ARBA" id="ARBA00022553"/>
    </source>
</evidence>
<keyword evidence="7 12" id="KW-0812">Transmembrane</keyword>
<evidence type="ECO:0000256" key="1">
    <source>
        <dbReference type="ARBA" id="ARBA00000085"/>
    </source>
</evidence>
<feature type="transmembrane region" description="Helical" evidence="12">
    <location>
        <begin position="181"/>
        <end position="198"/>
    </location>
</feature>
<keyword evidence="6" id="KW-0808">Transferase</keyword>
<keyword evidence="17" id="KW-1185">Reference proteome</keyword>
<evidence type="ECO:0000313" key="17">
    <source>
        <dbReference type="Proteomes" id="UP000281738"/>
    </source>
</evidence>
<dbReference type="GO" id="GO:0009927">
    <property type="term" value="F:histidine phosphotransfer kinase activity"/>
    <property type="evidence" value="ECO:0007669"/>
    <property type="project" value="TreeGrafter"/>
</dbReference>
<dbReference type="PROSITE" id="PS50109">
    <property type="entry name" value="HIS_KIN"/>
    <property type="match status" value="1"/>
</dbReference>
<dbReference type="InterPro" id="IPR007895">
    <property type="entry name" value="MASE1"/>
</dbReference>
<dbReference type="RefSeq" id="WP_170169832.1">
    <property type="nucleotide sequence ID" value="NZ_RKHO01000001.1"/>
</dbReference>
<gene>
    <name evidence="16" type="ORF">EDD33_2881</name>
</gene>
<name>A0A3N2CWT3_9ACTN</name>
<feature type="transmembrane region" description="Helical" evidence="12">
    <location>
        <begin position="37"/>
        <end position="53"/>
    </location>
</feature>
<feature type="transmembrane region" description="Helical" evidence="12">
    <location>
        <begin position="116"/>
        <end position="137"/>
    </location>
</feature>
<dbReference type="SUPFAM" id="SSF47384">
    <property type="entry name" value="Homodimeric domain of signal transducing histidine kinase"/>
    <property type="match status" value="1"/>
</dbReference>
<dbReference type="Gene3D" id="3.30.565.10">
    <property type="entry name" value="Histidine kinase-like ATPase, C-terminal domain"/>
    <property type="match status" value="1"/>
</dbReference>
<dbReference type="InterPro" id="IPR005467">
    <property type="entry name" value="His_kinase_dom"/>
</dbReference>
<evidence type="ECO:0000256" key="3">
    <source>
        <dbReference type="ARBA" id="ARBA00012438"/>
    </source>
</evidence>
<organism evidence="16 17">
    <name type="scientific">Nocardioides aurantiacus</name>
    <dbReference type="NCBI Taxonomy" id="86796"/>
    <lineage>
        <taxon>Bacteria</taxon>
        <taxon>Bacillati</taxon>
        <taxon>Actinomycetota</taxon>
        <taxon>Actinomycetes</taxon>
        <taxon>Propionibacteriales</taxon>
        <taxon>Nocardioidaceae</taxon>
        <taxon>Nocardioides</taxon>
    </lineage>
</organism>
<dbReference type="AlphaFoldDB" id="A0A3N2CWT3"/>
<evidence type="ECO:0000256" key="6">
    <source>
        <dbReference type="ARBA" id="ARBA00022679"/>
    </source>
</evidence>